<name>A0ACC0IA04_9ERIC</name>
<keyword evidence="2" id="KW-1185">Reference proteome</keyword>
<evidence type="ECO:0000313" key="1">
    <source>
        <dbReference type="EMBL" id="KAI8021131.1"/>
    </source>
</evidence>
<gene>
    <name evidence="1" type="ORF">LOK49_LG03G02434</name>
</gene>
<comment type="caution">
    <text evidence="1">The sequence shown here is derived from an EMBL/GenBank/DDBJ whole genome shotgun (WGS) entry which is preliminary data.</text>
</comment>
<keyword evidence="1" id="KW-0808">Transferase</keyword>
<reference evidence="1 2" key="1">
    <citation type="journal article" date="2022" name="Plant J.">
        <title>Chromosome-level genome of Camellia lanceoleosa provides a valuable resource for understanding genome evolution and self-incompatibility.</title>
        <authorList>
            <person name="Gong W."/>
            <person name="Xiao S."/>
            <person name="Wang L."/>
            <person name="Liao Z."/>
            <person name="Chang Y."/>
            <person name="Mo W."/>
            <person name="Hu G."/>
            <person name="Li W."/>
            <person name="Zhao G."/>
            <person name="Zhu H."/>
            <person name="Hu X."/>
            <person name="Ji K."/>
            <person name="Xiang X."/>
            <person name="Song Q."/>
            <person name="Yuan D."/>
            <person name="Jin S."/>
            <person name="Zhang L."/>
        </authorList>
    </citation>
    <scope>NUCLEOTIDE SEQUENCE [LARGE SCALE GENOMIC DNA]</scope>
    <source>
        <strain evidence="1">SQ_2022a</strain>
    </source>
</reference>
<dbReference type="Proteomes" id="UP001060215">
    <property type="component" value="Chromosome 6"/>
</dbReference>
<protein>
    <submittedName>
        <fullName evidence="1">Lysophospholipid acyltransferase LPEAT2</fullName>
    </submittedName>
</protein>
<keyword evidence="1" id="KW-0012">Acyltransferase</keyword>
<accession>A0ACC0IA04</accession>
<proteinExistence type="predicted"/>
<sequence>MEIVLCCRYLDSLMWRKGQPLFRQACELAFTECHADRNHYISEQEVHLFFLFLDILLIFSFLNQYEIHELFKLFDTDNDGKISKDDFSTCLRRNPLLITLFSPKLIHKNLSEGGDKMLKEIV</sequence>
<dbReference type="EMBL" id="CM045763">
    <property type="protein sequence ID" value="KAI8021131.1"/>
    <property type="molecule type" value="Genomic_DNA"/>
</dbReference>
<organism evidence="1 2">
    <name type="scientific">Camellia lanceoleosa</name>
    <dbReference type="NCBI Taxonomy" id="1840588"/>
    <lineage>
        <taxon>Eukaryota</taxon>
        <taxon>Viridiplantae</taxon>
        <taxon>Streptophyta</taxon>
        <taxon>Embryophyta</taxon>
        <taxon>Tracheophyta</taxon>
        <taxon>Spermatophyta</taxon>
        <taxon>Magnoliopsida</taxon>
        <taxon>eudicotyledons</taxon>
        <taxon>Gunneridae</taxon>
        <taxon>Pentapetalae</taxon>
        <taxon>asterids</taxon>
        <taxon>Ericales</taxon>
        <taxon>Theaceae</taxon>
        <taxon>Camellia</taxon>
    </lineage>
</organism>
<evidence type="ECO:0000313" key="2">
    <source>
        <dbReference type="Proteomes" id="UP001060215"/>
    </source>
</evidence>